<gene>
    <name evidence="2" type="ORF">E2C01_031928</name>
</gene>
<proteinExistence type="predicted"/>
<dbReference type="AlphaFoldDB" id="A0A5B7EW32"/>
<evidence type="ECO:0000313" key="2">
    <source>
        <dbReference type="EMBL" id="MPC38422.1"/>
    </source>
</evidence>
<feature type="compositionally biased region" description="Gly residues" evidence="1">
    <location>
        <begin position="11"/>
        <end position="22"/>
    </location>
</feature>
<organism evidence="2 3">
    <name type="scientific">Portunus trituberculatus</name>
    <name type="common">Swimming crab</name>
    <name type="synonym">Neptunus trituberculatus</name>
    <dbReference type="NCBI Taxonomy" id="210409"/>
    <lineage>
        <taxon>Eukaryota</taxon>
        <taxon>Metazoa</taxon>
        <taxon>Ecdysozoa</taxon>
        <taxon>Arthropoda</taxon>
        <taxon>Crustacea</taxon>
        <taxon>Multicrustacea</taxon>
        <taxon>Malacostraca</taxon>
        <taxon>Eumalacostraca</taxon>
        <taxon>Eucarida</taxon>
        <taxon>Decapoda</taxon>
        <taxon>Pleocyemata</taxon>
        <taxon>Brachyura</taxon>
        <taxon>Eubrachyura</taxon>
        <taxon>Portunoidea</taxon>
        <taxon>Portunidae</taxon>
        <taxon>Portuninae</taxon>
        <taxon>Portunus</taxon>
    </lineage>
</organism>
<evidence type="ECO:0000313" key="3">
    <source>
        <dbReference type="Proteomes" id="UP000324222"/>
    </source>
</evidence>
<keyword evidence="3" id="KW-1185">Reference proteome</keyword>
<protein>
    <submittedName>
        <fullName evidence="2">Uncharacterized protein</fullName>
    </submittedName>
</protein>
<dbReference type="EMBL" id="VSRR010004059">
    <property type="protein sequence ID" value="MPC38422.1"/>
    <property type="molecule type" value="Genomic_DNA"/>
</dbReference>
<reference evidence="2 3" key="1">
    <citation type="submission" date="2019-05" db="EMBL/GenBank/DDBJ databases">
        <title>Another draft genome of Portunus trituberculatus and its Hox gene families provides insights of decapod evolution.</title>
        <authorList>
            <person name="Jeong J.-H."/>
            <person name="Song I."/>
            <person name="Kim S."/>
            <person name="Choi T."/>
            <person name="Kim D."/>
            <person name="Ryu S."/>
            <person name="Kim W."/>
        </authorList>
    </citation>
    <scope>NUCLEOTIDE SEQUENCE [LARGE SCALE GENOMIC DNA]</scope>
    <source>
        <tissue evidence="2">Muscle</tissue>
    </source>
</reference>
<dbReference type="Proteomes" id="UP000324222">
    <property type="component" value="Unassembled WGS sequence"/>
</dbReference>
<accession>A0A5B7EW32</accession>
<feature type="region of interest" description="Disordered" evidence="1">
    <location>
        <begin position="1"/>
        <end position="43"/>
    </location>
</feature>
<sequence length="97" mass="10172">MADERPRKGGGRGVEGAGGGEGWRLTADERPRKGGGRGVEGARGVESSTVVCLHLSGTATFQGFSSKEQLAKMSSSVVYEQTKLSEEFLIGSIKGQK</sequence>
<name>A0A5B7EW32_PORTR</name>
<evidence type="ECO:0000256" key="1">
    <source>
        <dbReference type="SAM" id="MobiDB-lite"/>
    </source>
</evidence>
<comment type="caution">
    <text evidence="2">The sequence shown here is derived from an EMBL/GenBank/DDBJ whole genome shotgun (WGS) entry which is preliminary data.</text>
</comment>